<sequence>MPSYGIFKRNPSSFNGNELPIILHFPNSNKLLPQPTPPPPPPPPPQKETLDCSGKNRRILQQVLPTKRAASSVANLNSMVLTNEEQQVYSYLPRELAEIFIARQRKERAWQFLLMVCTSFISNIDSTVSSFKDGNEQNMAKYIQAYLRAAISKFAASDTTPPLPEKQLKSNTVKVCRAKFGYSSRNLQDNRLFFRLPVEHEWRNLSPAGIREIVVKILSILPAQIGTIKPVRSEELLKAAVRLSSSGTKLEAASDWTSVMLPTVPNSIYTEKGQVETKKEMLANEIERVTLMRPALKCLARLTRSGQPTKEQLKTLRKVGEREFQALARAKAAEEKAATLESNRVISNSQPEIININASQKSSVEDTTGRRLPQPLKFMSINVGRGGITQDITLARACELKVDVLLVQEPWWVGQAKSHPFFERHPPFGGENVRPRAVTYTRIHEIEIIANQIFPFSCLTGDYCCVSVNGKIFLNVYKEPHNFPAAQPLISWTPPPRSVVIGDFNSVYWAWKPGAARSYGQGEEIERWAEEKNISCLIIGEPTHRAGNALDLAWSNIIRASKWVERDECISSDHFPLVGSIPSNLRLI</sequence>
<evidence type="ECO:0000259" key="2">
    <source>
        <dbReference type="Pfam" id="PF14529"/>
    </source>
</evidence>
<evidence type="ECO:0000313" key="4">
    <source>
        <dbReference type="Proteomes" id="UP000237438"/>
    </source>
</evidence>
<evidence type="ECO:0000313" key="3">
    <source>
        <dbReference type="EMBL" id="POS88253.1"/>
    </source>
</evidence>
<dbReference type="InterPro" id="IPR005135">
    <property type="entry name" value="Endo/exonuclease/phosphatase"/>
</dbReference>
<comment type="caution">
    <text evidence="3">The sequence shown here is derived from an EMBL/GenBank/DDBJ whole genome shotgun (WGS) entry which is preliminary data.</text>
</comment>
<protein>
    <recommendedName>
        <fullName evidence="2">Endonuclease/exonuclease/phosphatase domain-containing protein</fullName>
    </recommendedName>
</protein>
<feature type="domain" description="Endonuclease/exonuclease/phosphatase" evidence="2">
    <location>
        <begin position="473"/>
        <end position="577"/>
    </location>
</feature>
<feature type="compositionally biased region" description="Pro residues" evidence="1">
    <location>
        <begin position="34"/>
        <end position="46"/>
    </location>
</feature>
<accession>A0A2S4Q1U1</accession>
<dbReference type="Pfam" id="PF14529">
    <property type="entry name" value="Exo_endo_phos_2"/>
    <property type="match status" value="1"/>
</dbReference>
<dbReference type="Proteomes" id="UP000237438">
    <property type="component" value="Unassembled WGS sequence"/>
</dbReference>
<dbReference type="AlphaFoldDB" id="A0A2S4Q1U1"/>
<gene>
    <name evidence="3" type="ORF">EPUL_000078</name>
</gene>
<organism evidence="3 4">
    <name type="scientific">Erysiphe pulchra</name>
    <dbReference type="NCBI Taxonomy" id="225359"/>
    <lineage>
        <taxon>Eukaryota</taxon>
        <taxon>Fungi</taxon>
        <taxon>Dikarya</taxon>
        <taxon>Ascomycota</taxon>
        <taxon>Pezizomycotina</taxon>
        <taxon>Leotiomycetes</taxon>
        <taxon>Erysiphales</taxon>
        <taxon>Erysiphaceae</taxon>
        <taxon>Erysiphe</taxon>
    </lineage>
</organism>
<dbReference type="EMBL" id="PEDP01000017">
    <property type="protein sequence ID" value="POS88253.1"/>
    <property type="molecule type" value="Genomic_DNA"/>
</dbReference>
<dbReference type="Gene3D" id="3.60.10.10">
    <property type="entry name" value="Endonuclease/exonuclease/phosphatase"/>
    <property type="match status" value="1"/>
</dbReference>
<evidence type="ECO:0000256" key="1">
    <source>
        <dbReference type="SAM" id="MobiDB-lite"/>
    </source>
</evidence>
<dbReference type="SUPFAM" id="SSF56219">
    <property type="entry name" value="DNase I-like"/>
    <property type="match status" value="1"/>
</dbReference>
<keyword evidence="4" id="KW-1185">Reference proteome</keyword>
<dbReference type="GO" id="GO:0003824">
    <property type="term" value="F:catalytic activity"/>
    <property type="evidence" value="ECO:0007669"/>
    <property type="project" value="InterPro"/>
</dbReference>
<dbReference type="InterPro" id="IPR036691">
    <property type="entry name" value="Endo/exonu/phosph_ase_sf"/>
</dbReference>
<name>A0A2S4Q1U1_9PEZI</name>
<proteinExistence type="predicted"/>
<dbReference type="OrthoDB" id="6488267at2759"/>
<feature type="region of interest" description="Disordered" evidence="1">
    <location>
        <begin position="29"/>
        <end position="50"/>
    </location>
</feature>
<reference evidence="3 4" key="1">
    <citation type="submission" date="2017-10" db="EMBL/GenBank/DDBJ databases">
        <title>Development of genomic resources for the powdery mildew, Erysiphe pulchra.</title>
        <authorList>
            <person name="Wadl P.A."/>
            <person name="Mack B.M."/>
            <person name="Moore G."/>
            <person name="Beltz S.B."/>
        </authorList>
    </citation>
    <scope>NUCLEOTIDE SEQUENCE [LARGE SCALE GENOMIC DNA]</scope>
    <source>
        <strain evidence="3">Cflorida</strain>
    </source>
</reference>